<feature type="region of interest" description="Disordered" evidence="1">
    <location>
        <begin position="75"/>
        <end position="147"/>
    </location>
</feature>
<reference evidence="2 3" key="1">
    <citation type="submission" date="2018-07" db="EMBL/GenBank/DDBJ databases">
        <title>A high quality draft genome assembly of the barn swallow (H. rustica rustica).</title>
        <authorList>
            <person name="Formenti G."/>
            <person name="Chiara M."/>
            <person name="Poveda L."/>
            <person name="Francoijs K.-J."/>
            <person name="Bonisoli-Alquati A."/>
            <person name="Canova L."/>
            <person name="Gianfranceschi L."/>
            <person name="Horner D.S."/>
            <person name="Saino N."/>
        </authorList>
    </citation>
    <scope>NUCLEOTIDE SEQUENCE [LARGE SCALE GENOMIC DNA]</scope>
    <source>
        <strain evidence="2">Chelidonia</strain>
        <tissue evidence="2">Blood</tissue>
    </source>
</reference>
<proteinExistence type="predicted"/>
<evidence type="ECO:0000313" key="2">
    <source>
        <dbReference type="EMBL" id="RMB97916.1"/>
    </source>
</evidence>
<comment type="caution">
    <text evidence="2">The sequence shown here is derived from an EMBL/GenBank/DDBJ whole genome shotgun (WGS) entry which is preliminary data.</text>
</comment>
<evidence type="ECO:0000256" key="1">
    <source>
        <dbReference type="SAM" id="MobiDB-lite"/>
    </source>
</evidence>
<protein>
    <submittedName>
        <fullName evidence="2">Uncharacterized protein</fullName>
    </submittedName>
</protein>
<name>A0A3M0JSS8_HIRRU</name>
<dbReference type="AlphaFoldDB" id="A0A3M0JSS8"/>
<gene>
    <name evidence="2" type="ORF">DUI87_25394</name>
</gene>
<sequence length="147" mass="15635">MAAGTGPAPARATGWAGSEGTSSRSSAMGRDAFRYPRLLRAPSSLALDTSRDGAGLGTLCQGLHTLTAENFFPKSNLTLQTPEDSSDHEYSVGDSTGTRQQAGDTKLRQESEIRGAVIQPSEVSKGQRASSSFVEHRSWENSSHTHL</sequence>
<accession>A0A3M0JSS8</accession>
<keyword evidence="3" id="KW-1185">Reference proteome</keyword>
<feature type="compositionally biased region" description="Polar residues" evidence="1">
    <location>
        <begin position="93"/>
        <end position="103"/>
    </location>
</feature>
<dbReference type="Proteomes" id="UP000269221">
    <property type="component" value="Unassembled WGS sequence"/>
</dbReference>
<feature type="compositionally biased region" description="Polar residues" evidence="1">
    <location>
        <begin position="121"/>
        <end position="133"/>
    </location>
</feature>
<feature type="compositionally biased region" description="Low complexity" evidence="1">
    <location>
        <begin position="1"/>
        <end position="16"/>
    </location>
</feature>
<feature type="region of interest" description="Disordered" evidence="1">
    <location>
        <begin position="1"/>
        <end position="29"/>
    </location>
</feature>
<dbReference type="EMBL" id="QRBI01000154">
    <property type="protein sequence ID" value="RMB97916.1"/>
    <property type="molecule type" value="Genomic_DNA"/>
</dbReference>
<dbReference type="OrthoDB" id="10258914at2759"/>
<organism evidence="2 3">
    <name type="scientific">Hirundo rustica rustica</name>
    <dbReference type="NCBI Taxonomy" id="333673"/>
    <lineage>
        <taxon>Eukaryota</taxon>
        <taxon>Metazoa</taxon>
        <taxon>Chordata</taxon>
        <taxon>Craniata</taxon>
        <taxon>Vertebrata</taxon>
        <taxon>Euteleostomi</taxon>
        <taxon>Archelosauria</taxon>
        <taxon>Archosauria</taxon>
        <taxon>Dinosauria</taxon>
        <taxon>Saurischia</taxon>
        <taxon>Theropoda</taxon>
        <taxon>Coelurosauria</taxon>
        <taxon>Aves</taxon>
        <taxon>Neognathae</taxon>
        <taxon>Neoaves</taxon>
        <taxon>Telluraves</taxon>
        <taxon>Australaves</taxon>
        <taxon>Passeriformes</taxon>
        <taxon>Sylvioidea</taxon>
        <taxon>Hirundinidae</taxon>
        <taxon>Hirundo</taxon>
    </lineage>
</organism>
<evidence type="ECO:0000313" key="3">
    <source>
        <dbReference type="Proteomes" id="UP000269221"/>
    </source>
</evidence>